<proteinExistence type="predicted"/>
<feature type="region of interest" description="Disordered" evidence="5">
    <location>
        <begin position="187"/>
        <end position="226"/>
    </location>
</feature>
<feature type="compositionally biased region" description="Low complexity" evidence="5">
    <location>
        <begin position="205"/>
        <end position="216"/>
    </location>
</feature>
<evidence type="ECO:0000313" key="8">
    <source>
        <dbReference type="EMBL" id="MDG0810177.1"/>
    </source>
</evidence>
<dbReference type="EMBL" id="JAPDIA010000003">
    <property type="protein sequence ID" value="MDG0810177.1"/>
    <property type="molecule type" value="Genomic_DNA"/>
</dbReference>
<evidence type="ECO:0000259" key="7">
    <source>
        <dbReference type="PROSITE" id="PS50929"/>
    </source>
</evidence>
<sequence>MLKYFTVYRGLLALLLFCLLIEAAYAVAAPLSLKYLVDEAFVPKDGGAFALILGLLIGAGLLSIAASLSGDYALGRLVGQGIAKLRLDLFERLQRQSISFYRQYGTGDLVARFTTDTASVERTIGATVPMLFAQTLGACLGIGMLFALDWRLTLIMLAGGLAHDCGSQAAAAQGRGRSAADEVVAGALHERDRRDRKGTQDDPQPASAGARAPYSRRSYRRNAQKRLAPAPRHLLDGALAARVADDSERFDDRLRRLSDFPRRTFHRRFYGLFLRCS</sequence>
<dbReference type="InterPro" id="IPR011527">
    <property type="entry name" value="ABC1_TM_dom"/>
</dbReference>
<evidence type="ECO:0000256" key="3">
    <source>
        <dbReference type="ARBA" id="ARBA00022989"/>
    </source>
</evidence>
<evidence type="ECO:0000256" key="1">
    <source>
        <dbReference type="ARBA" id="ARBA00004651"/>
    </source>
</evidence>
<accession>A0A9X4QU73</accession>
<dbReference type="GO" id="GO:0015421">
    <property type="term" value="F:ABC-type oligopeptide transporter activity"/>
    <property type="evidence" value="ECO:0007669"/>
    <property type="project" value="TreeGrafter"/>
</dbReference>
<feature type="domain" description="ABC transmembrane type-1" evidence="7">
    <location>
        <begin position="13"/>
        <end position="162"/>
    </location>
</feature>
<keyword evidence="2 6" id="KW-0812">Transmembrane</keyword>
<dbReference type="GO" id="GO:0005524">
    <property type="term" value="F:ATP binding"/>
    <property type="evidence" value="ECO:0007669"/>
    <property type="project" value="InterPro"/>
</dbReference>
<keyword evidence="9" id="KW-1185">Reference proteome</keyword>
<dbReference type="InterPro" id="IPR039421">
    <property type="entry name" value="Type_1_exporter"/>
</dbReference>
<evidence type="ECO:0000256" key="6">
    <source>
        <dbReference type="SAM" id="Phobius"/>
    </source>
</evidence>
<dbReference type="PANTHER" id="PTHR43394">
    <property type="entry name" value="ATP-DEPENDENT PERMEASE MDL1, MITOCHONDRIAL"/>
    <property type="match status" value="1"/>
</dbReference>
<dbReference type="AlphaFoldDB" id="A0A9X4QU73"/>
<organism evidence="8 9">
    <name type="scientific">Cohnella rhizosphaerae</name>
    <dbReference type="NCBI Taxonomy" id="1457232"/>
    <lineage>
        <taxon>Bacteria</taxon>
        <taxon>Bacillati</taxon>
        <taxon>Bacillota</taxon>
        <taxon>Bacilli</taxon>
        <taxon>Bacillales</taxon>
        <taxon>Paenibacillaceae</taxon>
        <taxon>Cohnella</taxon>
    </lineage>
</organism>
<dbReference type="CDD" id="cd07346">
    <property type="entry name" value="ABC_6TM_exporters"/>
    <property type="match status" value="1"/>
</dbReference>
<comment type="caution">
    <text evidence="8">The sequence shown here is derived from an EMBL/GenBank/DDBJ whole genome shotgun (WGS) entry which is preliminary data.</text>
</comment>
<protein>
    <submittedName>
        <fullName evidence="8">ABC transporter transmembrane domain-containing protein</fullName>
    </submittedName>
</protein>
<dbReference type="Pfam" id="PF00664">
    <property type="entry name" value="ABC_membrane"/>
    <property type="match status" value="1"/>
</dbReference>
<dbReference type="PROSITE" id="PS50929">
    <property type="entry name" value="ABC_TM1F"/>
    <property type="match status" value="1"/>
</dbReference>
<evidence type="ECO:0000256" key="5">
    <source>
        <dbReference type="SAM" id="MobiDB-lite"/>
    </source>
</evidence>
<reference evidence="8" key="1">
    <citation type="submission" date="2022-10" db="EMBL/GenBank/DDBJ databases">
        <title>Comparative genomic analysis of Cohnella hashimotonis sp. nov., isolated from the International Space Station.</title>
        <authorList>
            <person name="Simpson A."/>
            <person name="Venkateswaran K."/>
        </authorList>
    </citation>
    <scope>NUCLEOTIDE SEQUENCE</scope>
    <source>
        <strain evidence="8">DSM 28161</strain>
    </source>
</reference>
<dbReference type="GO" id="GO:0005886">
    <property type="term" value="C:plasma membrane"/>
    <property type="evidence" value="ECO:0007669"/>
    <property type="project" value="UniProtKB-SubCell"/>
</dbReference>
<keyword evidence="4 6" id="KW-0472">Membrane</keyword>
<evidence type="ECO:0000256" key="4">
    <source>
        <dbReference type="ARBA" id="ARBA00023136"/>
    </source>
</evidence>
<evidence type="ECO:0000313" key="9">
    <source>
        <dbReference type="Proteomes" id="UP001153404"/>
    </source>
</evidence>
<dbReference type="PANTHER" id="PTHR43394:SF1">
    <property type="entry name" value="ATP-BINDING CASSETTE SUB-FAMILY B MEMBER 10, MITOCHONDRIAL"/>
    <property type="match status" value="1"/>
</dbReference>
<dbReference type="SUPFAM" id="SSF90123">
    <property type="entry name" value="ABC transporter transmembrane region"/>
    <property type="match status" value="1"/>
</dbReference>
<comment type="subcellular location">
    <subcellularLocation>
        <location evidence="1">Cell membrane</location>
        <topology evidence="1">Multi-pass membrane protein</topology>
    </subcellularLocation>
</comment>
<keyword evidence="3 6" id="KW-1133">Transmembrane helix</keyword>
<feature type="compositionally biased region" description="Basic and acidic residues" evidence="5">
    <location>
        <begin position="188"/>
        <end position="200"/>
    </location>
</feature>
<dbReference type="Gene3D" id="1.20.1560.10">
    <property type="entry name" value="ABC transporter type 1, transmembrane domain"/>
    <property type="match status" value="1"/>
</dbReference>
<dbReference type="Proteomes" id="UP001153404">
    <property type="component" value="Unassembled WGS sequence"/>
</dbReference>
<gene>
    <name evidence="8" type="ORF">OMP40_13075</name>
</gene>
<name>A0A9X4QU73_9BACL</name>
<feature type="transmembrane region" description="Helical" evidence="6">
    <location>
        <begin position="47"/>
        <end position="68"/>
    </location>
</feature>
<dbReference type="InterPro" id="IPR036640">
    <property type="entry name" value="ABC1_TM_sf"/>
</dbReference>
<evidence type="ECO:0000256" key="2">
    <source>
        <dbReference type="ARBA" id="ARBA00022692"/>
    </source>
</evidence>